<feature type="domain" description="Endonuclease/exonuclease/phosphatase" evidence="1">
    <location>
        <begin position="35"/>
        <end position="135"/>
    </location>
</feature>
<protein>
    <recommendedName>
        <fullName evidence="1">Endonuclease/exonuclease/phosphatase domain-containing protein</fullName>
    </recommendedName>
</protein>
<dbReference type="InterPro" id="IPR005135">
    <property type="entry name" value="Endo/exonuclease/phosphatase"/>
</dbReference>
<dbReference type="Ensembl" id="ENSGWIT00000023763.1">
    <property type="protein sequence ID" value="ENSGWIP00000021665.1"/>
    <property type="gene ID" value="ENSGWIG00000011680.1"/>
</dbReference>
<accession>A0A8C5EIX3</accession>
<reference evidence="2" key="2">
    <citation type="submission" date="2025-08" db="UniProtKB">
        <authorList>
            <consortium name="Ensembl"/>
        </authorList>
    </citation>
    <scope>IDENTIFICATION</scope>
</reference>
<dbReference type="Proteomes" id="UP000694680">
    <property type="component" value="Chromosome 14"/>
</dbReference>
<keyword evidence="3" id="KW-1185">Reference proteome</keyword>
<dbReference type="CDD" id="cd09076">
    <property type="entry name" value="L1-EN"/>
    <property type="match status" value="1"/>
</dbReference>
<name>A0A8C5EIX3_GOUWI</name>
<organism evidence="2 3">
    <name type="scientific">Gouania willdenowi</name>
    <name type="common">Blunt-snouted clingfish</name>
    <name type="synonym">Lepadogaster willdenowi</name>
    <dbReference type="NCBI Taxonomy" id="441366"/>
    <lineage>
        <taxon>Eukaryota</taxon>
        <taxon>Metazoa</taxon>
        <taxon>Chordata</taxon>
        <taxon>Craniata</taxon>
        <taxon>Vertebrata</taxon>
        <taxon>Euteleostomi</taxon>
        <taxon>Actinopterygii</taxon>
        <taxon>Neopterygii</taxon>
        <taxon>Teleostei</taxon>
        <taxon>Neoteleostei</taxon>
        <taxon>Acanthomorphata</taxon>
        <taxon>Ovalentaria</taxon>
        <taxon>Blenniimorphae</taxon>
        <taxon>Blenniiformes</taxon>
        <taxon>Gobiesocoidei</taxon>
        <taxon>Gobiesocidae</taxon>
        <taxon>Gobiesocinae</taxon>
        <taxon>Gouania</taxon>
    </lineage>
</organism>
<reference evidence="2" key="3">
    <citation type="submission" date="2025-09" db="UniProtKB">
        <authorList>
            <consortium name="Ensembl"/>
        </authorList>
    </citation>
    <scope>IDENTIFICATION</scope>
</reference>
<evidence type="ECO:0000313" key="3">
    <source>
        <dbReference type="Proteomes" id="UP000694680"/>
    </source>
</evidence>
<dbReference type="PANTHER" id="PTHR19446">
    <property type="entry name" value="REVERSE TRANSCRIPTASES"/>
    <property type="match status" value="1"/>
</dbReference>
<dbReference type="GO" id="GO:0003824">
    <property type="term" value="F:catalytic activity"/>
    <property type="evidence" value="ECO:0007669"/>
    <property type="project" value="InterPro"/>
</dbReference>
<proteinExistence type="predicted"/>
<evidence type="ECO:0000313" key="2">
    <source>
        <dbReference type="Ensembl" id="ENSGWIP00000021665.1"/>
    </source>
</evidence>
<sequence>MVIGRSEGEEVSILNLYAPNEYDENFFKDIANTIAENAKGIIIVGGDFNAVQDGKLDRTPSEVGPQNRKTKTLNNMITELGLGDPWRDNNPSRRDFTFFSNVHNSYSRIDFFCVSQQHMYKVSDCQIGTITLSDHAPVILHLDLNKENVFKYWRANVSLFTNTEVVQELKQTLIDYLEINDNGEVDPPILWSGAKAVIRGKMIQISSRLKKQHLEEQIKIENKIKLLEIEHKNSGSNNILIKLKEARKELDKTLTYRVEGALRFTRQKYYEM</sequence>
<reference evidence="2" key="1">
    <citation type="submission" date="2020-06" db="EMBL/GenBank/DDBJ databases">
        <authorList>
            <consortium name="Wellcome Sanger Institute Data Sharing"/>
        </authorList>
    </citation>
    <scope>NUCLEOTIDE SEQUENCE [LARGE SCALE GENOMIC DNA]</scope>
</reference>
<evidence type="ECO:0000259" key="1">
    <source>
        <dbReference type="Pfam" id="PF03372"/>
    </source>
</evidence>
<dbReference type="InterPro" id="IPR036691">
    <property type="entry name" value="Endo/exonu/phosph_ase_sf"/>
</dbReference>
<dbReference type="Gene3D" id="3.60.10.10">
    <property type="entry name" value="Endonuclease/exonuclease/phosphatase"/>
    <property type="match status" value="1"/>
</dbReference>
<dbReference type="SUPFAM" id="SSF56219">
    <property type="entry name" value="DNase I-like"/>
    <property type="match status" value="1"/>
</dbReference>
<dbReference type="Pfam" id="PF03372">
    <property type="entry name" value="Exo_endo_phos"/>
    <property type="match status" value="1"/>
</dbReference>
<dbReference type="AlphaFoldDB" id="A0A8C5EIX3"/>